<proteinExistence type="predicted"/>
<accession>A0A0L9VSV5</accession>
<protein>
    <submittedName>
        <fullName evidence="2">Uncharacterized protein</fullName>
    </submittedName>
</protein>
<organism evidence="2 3">
    <name type="scientific">Phaseolus angularis</name>
    <name type="common">Azuki bean</name>
    <name type="synonym">Vigna angularis</name>
    <dbReference type="NCBI Taxonomy" id="3914"/>
    <lineage>
        <taxon>Eukaryota</taxon>
        <taxon>Viridiplantae</taxon>
        <taxon>Streptophyta</taxon>
        <taxon>Embryophyta</taxon>
        <taxon>Tracheophyta</taxon>
        <taxon>Spermatophyta</taxon>
        <taxon>Magnoliopsida</taxon>
        <taxon>eudicotyledons</taxon>
        <taxon>Gunneridae</taxon>
        <taxon>Pentapetalae</taxon>
        <taxon>rosids</taxon>
        <taxon>fabids</taxon>
        <taxon>Fabales</taxon>
        <taxon>Fabaceae</taxon>
        <taxon>Papilionoideae</taxon>
        <taxon>50 kb inversion clade</taxon>
        <taxon>NPAAA clade</taxon>
        <taxon>indigoferoid/millettioid clade</taxon>
        <taxon>Phaseoleae</taxon>
        <taxon>Vigna</taxon>
    </lineage>
</organism>
<dbReference type="Gramene" id="KOM58018">
    <property type="protein sequence ID" value="KOM58018"/>
    <property type="gene ID" value="LR48_Vigan11g105100"/>
</dbReference>
<evidence type="ECO:0000313" key="2">
    <source>
        <dbReference type="EMBL" id="KOM58018.1"/>
    </source>
</evidence>
<evidence type="ECO:0000313" key="3">
    <source>
        <dbReference type="Proteomes" id="UP000053144"/>
    </source>
</evidence>
<sequence length="128" mass="14244">MGKNLRTGTRVREMTGRVTIRENNAKARARENSVGAKIRQKKGGVRARQRRGGVKVREMRGRLKNGGHRGQVRLEIGEVVDVVVAGVEVVVLVGHHWVLHFELEDFRGLKSLVQLRLLKAEGMSGGCQ</sequence>
<name>A0A0L9VSV5_PHAAN</name>
<reference evidence="3" key="1">
    <citation type="journal article" date="2015" name="Proc. Natl. Acad. Sci. U.S.A.">
        <title>Genome sequencing of adzuki bean (Vigna angularis) provides insight into high starch and low fat accumulation and domestication.</title>
        <authorList>
            <person name="Yang K."/>
            <person name="Tian Z."/>
            <person name="Chen C."/>
            <person name="Luo L."/>
            <person name="Zhao B."/>
            <person name="Wang Z."/>
            <person name="Yu L."/>
            <person name="Li Y."/>
            <person name="Sun Y."/>
            <person name="Li W."/>
            <person name="Chen Y."/>
            <person name="Li Y."/>
            <person name="Zhang Y."/>
            <person name="Ai D."/>
            <person name="Zhao J."/>
            <person name="Shang C."/>
            <person name="Ma Y."/>
            <person name="Wu B."/>
            <person name="Wang M."/>
            <person name="Gao L."/>
            <person name="Sun D."/>
            <person name="Zhang P."/>
            <person name="Guo F."/>
            <person name="Wang W."/>
            <person name="Li Y."/>
            <person name="Wang J."/>
            <person name="Varshney R.K."/>
            <person name="Wang J."/>
            <person name="Ling H.Q."/>
            <person name="Wan P."/>
        </authorList>
    </citation>
    <scope>NUCLEOTIDE SEQUENCE</scope>
    <source>
        <strain evidence="3">cv. Jingnong 6</strain>
    </source>
</reference>
<feature type="compositionally biased region" description="Basic residues" evidence="1">
    <location>
        <begin position="38"/>
        <end position="54"/>
    </location>
</feature>
<dbReference type="AlphaFoldDB" id="A0A0L9VSV5"/>
<feature type="region of interest" description="Disordered" evidence="1">
    <location>
        <begin position="29"/>
        <end position="54"/>
    </location>
</feature>
<dbReference type="EMBL" id="CM003381">
    <property type="protein sequence ID" value="KOM58018.1"/>
    <property type="molecule type" value="Genomic_DNA"/>
</dbReference>
<evidence type="ECO:0000256" key="1">
    <source>
        <dbReference type="SAM" id="MobiDB-lite"/>
    </source>
</evidence>
<gene>
    <name evidence="2" type="ORF">LR48_Vigan11g105100</name>
</gene>
<dbReference type="Proteomes" id="UP000053144">
    <property type="component" value="Chromosome 11"/>
</dbReference>